<keyword evidence="3" id="KW-1185">Reference proteome</keyword>
<name>A0A1G4G6I8_9BACT</name>
<dbReference type="KEGG" id="pmuc:ING2E5A_1310"/>
<organism evidence="2 3">
    <name type="scientific">Petrimonas mucosa</name>
    <dbReference type="NCBI Taxonomy" id="1642646"/>
    <lineage>
        <taxon>Bacteria</taxon>
        <taxon>Pseudomonadati</taxon>
        <taxon>Bacteroidota</taxon>
        <taxon>Bacteroidia</taxon>
        <taxon>Bacteroidales</taxon>
        <taxon>Dysgonomonadaceae</taxon>
        <taxon>Petrimonas</taxon>
    </lineage>
</organism>
<dbReference type="EMBL" id="LT608328">
    <property type="protein sequence ID" value="SCM57377.1"/>
    <property type="molecule type" value="Genomic_DNA"/>
</dbReference>
<accession>A0A1G4G6I8</accession>
<protein>
    <submittedName>
        <fullName evidence="2">Putative membrane protein</fullName>
    </submittedName>
</protein>
<dbReference type="Proteomes" id="UP000178485">
    <property type="component" value="Chromosome i"/>
</dbReference>
<reference evidence="2 3" key="1">
    <citation type="submission" date="2016-08" db="EMBL/GenBank/DDBJ databases">
        <authorList>
            <person name="Seilhamer J.J."/>
        </authorList>
    </citation>
    <scope>NUCLEOTIDE SEQUENCE [LARGE SCALE GENOMIC DNA]</scope>
    <source>
        <strain evidence="2">ING2-E5A</strain>
    </source>
</reference>
<evidence type="ECO:0000313" key="3">
    <source>
        <dbReference type="Proteomes" id="UP000178485"/>
    </source>
</evidence>
<sequence length="128" mass="15288">MEKGMNKLSEIDKSNPFTVPEDYFSRLNEQIMNCLPEKEAIEPQKVTMWDRVKPWIYMAAMFLGFFFAIQFLTKETGNHAGAGQTAINFTDDYWSTVQISEEEFYQYLEEQLVRDGYYDYIYNQFYMN</sequence>
<dbReference type="STRING" id="1642646.ING2E5A_1310"/>
<gene>
    <name evidence="2" type="ORF">ING2E5A_1310</name>
</gene>
<evidence type="ECO:0000313" key="2">
    <source>
        <dbReference type="EMBL" id="SCM57377.1"/>
    </source>
</evidence>
<keyword evidence="1" id="KW-0472">Membrane</keyword>
<keyword evidence="1" id="KW-0812">Transmembrane</keyword>
<evidence type="ECO:0000256" key="1">
    <source>
        <dbReference type="SAM" id="Phobius"/>
    </source>
</evidence>
<dbReference type="AlphaFoldDB" id="A0A1G4G6I8"/>
<proteinExistence type="predicted"/>
<feature type="transmembrane region" description="Helical" evidence="1">
    <location>
        <begin position="55"/>
        <end position="73"/>
    </location>
</feature>
<keyword evidence="1" id="KW-1133">Transmembrane helix</keyword>